<sequence length="101" mass="11428">MFYPHQPFAPVILGLTELVMFSALATCPPCVSSLLTFKLRSTLGSDDPTFRRIPHPPSLNPIPVRHVSLPLPKRTAPRVRYLRHTGHVDRPLKKLRTQLDP</sequence>
<keyword evidence="1" id="KW-0732">Signal</keyword>
<name>A0ABR2TP82_9ROSI</name>
<evidence type="ECO:0000256" key="1">
    <source>
        <dbReference type="SAM" id="SignalP"/>
    </source>
</evidence>
<reference evidence="2 3" key="1">
    <citation type="journal article" date="2024" name="G3 (Bethesda)">
        <title>Genome assembly of Hibiscus sabdariffa L. provides insights into metabolisms of medicinal natural products.</title>
        <authorList>
            <person name="Kim T."/>
        </authorList>
    </citation>
    <scope>NUCLEOTIDE SEQUENCE [LARGE SCALE GENOMIC DNA]</scope>
    <source>
        <strain evidence="2">TK-2024</strain>
        <tissue evidence="2">Old leaves</tissue>
    </source>
</reference>
<evidence type="ECO:0008006" key="4">
    <source>
        <dbReference type="Google" id="ProtNLM"/>
    </source>
</evidence>
<evidence type="ECO:0000313" key="2">
    <source>
        <dbReference type="EMBL" id="KAK9039152.1"/>
    </source>
</evidence>
<comment type="caution">
    <text evidence="2">The sequence shown here is derived from an EMBL/GenBank/DDBJ whole genome shotgun (WGS) entry which is preliminary data.</text>
</comment>
<accession>A0ABR2TP82</accession>
<evidence type="ECO:0000313" key="3">
    <source>
        <dbReference type="Proteomes" id="UP001396334"/>
    </source>
</evidence>
<dbReference type="Proteomes" id="UP001396334">
    <property type="component" value="Unassembled WGS sequence"/>
</dbReference>
<feature type="signal peptide" evidence="1">
    <location>
        <begin position="1"/>
        <end position="25"/>
    </location>
</feature>
<feature type="chain" id="PRO_5046111667" description="Secreted protein" evidence="1">
    <location>
        <begin position="26"/>
        <end position="101"/>
    </location>
</feature>
<proteinExistence type="predicted"/>
<dbReference type="EMBL" id="JBBPBN010000005">
    <property type="protein sequence ID" value="KAK9039152.1"/>
    <property type="molecule type" value="Genomic_DNA"/>
</dbReference>
<protein>
    <recommendedName>
        <fullName evidence="4">Secreted protein</fullName>
    </recommendedName>
</protein>
<organism evidence="2 3">
    <name type="scientific">Hibiscus sabdariffa</name>
    <name type="common">roselle</name>
    <dbReference type="NCBI Taxonomy" id="183260"/>
    <lineage>
        <taxon>Eukaryota</taxon>
        <taxon>Viridiplantae</taxon>
        <taxon>Streptophyta</taxon>
        <taxon>Embryophyta</taxon>
        <taxon>Tracheophyta</taxon>
        <taxon>Spermatophyta</taxon>
        <taxon>Magnoliopsida</taxon>
        <taxon>eudicotyledons</taxon>
        <taxon>Gunneridae</taxon>
        <taxon>Pentapetalae</taxon>
        <taxon>rosids</taxon>
        <taxon>malvids</taxon>
        <taxon>Malvales</taxon>
        <taxon>Malvaceae</taxon>
        <taxon>Malvoideae</taxon>
        <taxon>Hibiscus</taxon>
    </lineage>
</organism>
<keyword evidence="3" id="KW-1185">Reference proteome</keyword>
<gene>
    <name evidence="2" type="ORF">V6N11_023988</name>
</gene>